<dbReference type="Proteomes" id="UP000233597">
    <property type="component" value="Unassembled WGS sequence"/>
</dbReference>
<reference evidence="2 3" key="1">
    <citation type="submission" date="2017-09" db="EMBL/GenBank/DDBJ databases">
        <title>Biodiversity and function of Thalassospira species in the particle-attached aromatic-hydrocarbon-degrading consortia from the surface seawater of the South China Sea.</title>
        <authorList>
            <person name="Dong C."/>
            <person name="Liu R."/>
            <person name="Shao Z."/>
        </authorList>
    </citation>
    <scope>NUCLEOTIDE SEQUENCE [LARGE SCALE GENOMIC DNA]</scope>
    <source>
        <strain evidence="2 3">CSC1P2</strain>
    </source>
</reference>
<name>A0A2N3KUL6_9PROT</name>
<protein>
    <submittedName>
        <fullName evidence="2">Uncharacterized protein</fullName>
    </submittedName>
</protein>
<feature type="transmembrane region" description="Helical" evidence="1">
    <location>
        <begin position="28"/>
        <end position="54"/>
    </location>
</feature>
<gene>
    <name evidence="2" type="ORF">COO20_11565</name>
</gene>
<evidence type="ECO:0000313" key="2">
    <source>
        <dbReference type="EMBL" id="PKR54228.1"/>
    </source>
</evidence>
<dbReference type="AlphaFoldDB" id="A0A2N3KUL6"/>
<sequence length="110" mass="12196">MPEKLNAGPKPQKRGEELKIIKFMLTHLMYGGVGSVVFGVLVLYFDIGGIWTLASASRDTLIFIFLLFFGMFITFGGISMGAGVMMLGGFSDNDDYDDERRYNHKDDGAN</sequence>
<accession>A0A2N3KUL6</accession>
<comment type="caution">
    <text evidence="2">The sequence shown here is derived from an EMBL/GenBank/DDBJ whole genome shotgun (WGS) entry which is preliminary data.</text>
</comment>
<evidence type="ECO:0000313" key="3">
    <source>
        <dbReference type="Proteomes" id="UP000233597"/>
    </source>
</evidence>
<organism evidence="2 3">
    <name type="scientific">Thalassospira marina</name>
    <dbReference type="NCBI Taxonomy" id="2048283"/>
    <lineage>
        <taxon>Bacteria</taxon>
        <taxon>Pseudomonadati</taxon>
        <taxon>Pseudomonadota</taxon>
        <taxon>Alphaproteobacteria</taxon>
        <taxon>Rhodospirillales</taxon>
        <taxon>Thalassospiraceae</taxon>
        <taxon>Thalassospira</taxon>
    </lineage>
</organism>
<dbReference type="EMBL" id="NWTK01000006">
    <property type="protein sequence ID" value="PKR54228.1"/>
    <property type="molecule type" value="Genomic_DNA"/>
</dbReference>
<proteinExistence type="predicted"/>
<keyword evidence="1" id="KW-1133">Transmembrane helix</keyword>
<keyword evidence="1" id="KW-0472">Membrane</keyword>
<evidence type="ECO:0000256" key="1">
    <source>
        <dbReference type="SAM" id="Phobius"/>
    </source>
</evidence>
<keyword evidence="1" id="KW-0812">Transmembrane</keyword>
<feature type="transmembrane region" description="Helical" evidence="1">
    <location>
        <begin position="61"/>
        <end position="87"/>
    </location>
</feature>